<dbReference type="AlphaFoldDB" id="A0A397UFA4"/>
<organism evidence="1 2">
    <name type="scientific">Gigaspora rosea</name>
    <dbReference type="NCBI Taxonomy" id="44941"/>
    <lineage>
        <taxon>Eukaryota</taxon>
        <taxon>Fungi</taxon>
        <taxon>Fungi incertae sedis</taxon>
        <taxon>Mucoromycota</taxon>
        <taxon>Glomeromycotina</taxon>
        <taxon>Glomeromycetes</taxon>
        <taxon>Diversisporales</taxon>
        <taxon>Gigasporaceae</taxon>
        <taxon>Gigaspora</taxon>
    </lineage>
</organism>
<sequence length="105" mass="12238">MPTFRSKFQDHPISAFEVVYILRSWIESVEWLDYDEIKKLWKCERCNQNNTSEAWCQTCDSNMETQGLASGTKNVDNYIKEFPSFLSIALESSIAKFRSVINLSK</sequence>
<comment type="caution">
    <text evidence="1">The sequence shown here is derived from an EMBL/GenBank/DDBJ whole genome shotgun (WGS) entry which is preliminary data.</text>
</comment>
<evidence type="ECO:0000313" key="1">
    <source>
        <dbReference type="EMBL" id="RIB08972.1"/>
    </source>
</evidence>
<dbReference type="EMBL" id="QKWP01001434">
    <property type="protein sequence ID" value="RIB08972.1"/>
    <property type="molecule type" value="Genomic_DNA"/>
</dbReference>
<dbReference type="Proteomes" id="UP000266673">
    <property type="component" value="Unassembled WGS sequence"/>
</dbReference>
<protein>
    <submittedName>
        <fullName evidence="1">Uncharacterized protein</fullName>
    </submittedName>
</protein>
<gene>
    <name evidence="1" type="ORF">C2G38_2210153</name>
</gene>
<reference evidence="1 2" key="1">
    <citation type="submission" date="2018-06" db="EMBL/GenBank/DDBJ databases">
        <title>Comparative genomics reveals the genomic features of Rhizophagus irregularis, R. cerebriforme, R. diaphanum and Gigaspora rosea, and their symbiotic lifestyle signature.</title>
        <authorList>
            <person name="Morin E."/>
            <person name="San Clemente H."/>
            <person name="Chen E.C.H."/>
            <person name="De La Providencia I."/>
            <person name="Hainaut M."/>
            <person name="Kuo A."/>
            <person name="Kohler A."/>
            <person name="Murat C."/>
            <person name="Tang N."/>
            <person name="Roy S."/>
            <person name="Loubradou J."/>
            <person name="Henrissat B."/>
            <person name="Grigoriev I.V."/>
            <person name="Corradi N."/>
            <person name="Roux C."/>
            <person name="Martin F.M."/>
        </authorList>
    </citation>
    <scope>NUCLEOTIDE SEQUENCE [LARGE SCALE GENOMIC DNA]</scope>
    <source>
        <strain evidence="1 2">DAOM 194757</strain>
    </source>
</reference>
<keyword evidence="2" id="KW-1185">Reference proteome</keyword>
<proteinExistence type="predicted"/>
<evidence type="ECO:0000313" key="2">
    <source>
        <dbReference type="Proteomes" id="UP000266673"/>
    </source>
</evidence>
<accession>A0A397UFA4</accession>
<name>A0A397UFA4_9GLOM</name>